<dbReference type="NCBIfam" id="NF006927">
    <property type="entry name" value="PRK09412.1"/>
    <property type="match status" value="1"/>
</dbReference>
<protein>
    <submittedName>
        <fullName evidence="10">Anaerobic C4-dicarboxylate transporter</fullName>
    </submittedName>
</protein>
<evidence type="ECO:0000256" key="6">
    <source>
        <dbReference type="ARBA" id="ARBA00022692"/>
    </source>
</evidence>
<comment type="similarity">
    <text evidence="2">Belongs to the DcuA/DcuB transporter (TC 2.A.13.1) family.</text>
</comment>
<keyword evidence="3" id="KW-0813">Transport</keyword>
<dbReference type="PANTHER" id="PTHR36106">
    <property type="entry name" value="ANAEROBIC C4-DICARBOXYLATE TRANSPORTER DCUB"/>
    <property type="match status" value="1"/>
</dbReference>
<feature type="transmembrane region" description="Helical" evidence="9">
    <location>
        <begin position="328"/>
        <end position="346"/>
    </location>
</feature>
<feature type="transmembrane region" description="Helical" evidence="9">
    <location>
        <begin position="94"/>
        <end position="113"/>
    </location>
</feature>
<keyword evidence="6 9" id="KW-0812">Transmembrane</keyword>
<organism evidence="10">
    <name type="scientific">Proteinivorax hydrogeniformans</name>
    <dbReference type="NCBI Taxonomy" id="1826727"/>
    <lineage>
        <taxon>Bacteria</taxon>
        <taxon>Bacillati</taxon>
        <taxon>Bacillota</taxon>
        <taxon>Clostridia</taxon>
        <taxon>Eubacteriales</taxon>
        <taxon>Proteinivoracaceae</taxon>
        <taxon>Proteinivorax</taxon>
    </lineage>
</organism>
<feature type="transmembrane region" description="Helical" evidence="9">
    <location>
        <begin position="164"/>
        <end position="187"/>
    </location>
</feature>
<feature type="transmembrane region" description="Helical" evidence="9">
    <location>
        <begin position="256"/>
        <end position="277"/>
    </location>
</feature>
<reference evidence="10" key="1">
    <citation type="journal article" date="2018" name="Antonie Van Leeuwenhoek">
        <title>Proteinivorax hydrogeniformans sp. nov., an anaerobic, haloalkaliphilic bacterium fermenting proteinaceous compounds with high hydrogen production.</title>
        <authorList>
            <person name="Boltyanskaya Y."/>
            <person name="Detkova E."/>
            <person name="Pimenov N."/>
            <person name="Kevbrin V."/>
        </authorList>
    </citation>
    <scope>NUCLEOTIDE SEQUENCE</scope>
    <source>
        <strain evidence="10">Z-710</strain>
    </source>
</reference>
<dbReference type="RefSeq" id="WP_353893649.1">
    <property type="nucleotide sequence ID" value="NZ_CP159485.1"/>
</dbReference>
<dbReference type="NCBIfam" id="NF009136">
    <property type="entry name" value="PRK12489.1"/>
    <property type="match status" value="1"/>
</dbReference>
<reference evidence="10" key="2">
    <citation type="submission" date="2024-06" db="EMBL/GenBank/DDBJ databases">
        <authorList>
            <person name="Petrova K.O."/>
            <person name="Toshchakov S.V."/>
            <person name="Boltjanskaja Y.V."/>
            <person name="Kevbrin V.V."/>
        </authorList>
    </citation>
    <scope>NUCLEOTIDE SEQUENCE</scope>
    <source>
        <strain evidence="10">Z-710</strain>
    </source>
</reference>
<keyword evidence="8 9" id="KW-0472">Membrane</keyword>
<evidence type="ECO:0000256" key="2">
    <source>
        <dbReference type="ARBA" id="ARBA00006413"/>
    </source>
</evidence>
<evidence type="ECO:0000256" key="1">
    <source>
        <dbReference type="ARBA" id="ARBA00004429"/>
    </source>
</evidence>
<dbReference type="GO" id="GO:0015556">
    <property type="term" value="F:C4-dicarboxylate transmembrane transporter activity"/>
    <property type="evidence" value="ECO:0007669"/>
    <property type="project" value="InterPro"/>
</dbReference>
<feature type="transmembrane region" description="Helical" evidence="9">
    <location>
        <begin position="224"/>
        <end position="244"/>
    </location>
</feature>
<proteinExistence type="inferred from homology"/>
<comment type="subcellular location">
    <subcellularLocation>
        <location evidence="1">Cell inner membrane</location>
        <topology evidence="1">Multi-pass membrane protein</topology>
    </subcellularLocation>
</comment>
<dbReference type="Pfam" id="PF03605">
    <property type="entry name" value="DcuA_DcuB"/>
    <property type="match status" value="1"/>
</dbReference>
<keyword evidence="4" id="KW-1003">Cell membrane</keyword>
<feature type="transmembrane region" description="Helical" evidence="9">
    <location>
        <begin position="353"/>
        <end position="376"/>
    </location>
</feature>
<dbReference type="NCBIfam" id="TIGR00770">
    <property type="entry name" value="Dcu"/>
    <property type="match status" value="1"/>
</dbReference>
<gene>
    <name evidence="10" type="ORF">PRVXH_000403</name>
</gene>
<dbReference type="GO" id="GO:0005886">
    <property type="term" value="C:plasma membrane"/>
    <property type="evidence" value="ECO:0007669"/>
    <property type="project" value="UniProtKB-SubCell"/>
</dbReference>
<dbReference type="PIRSF" id="PIRSF004539">
    <property type="entry name" value="C4-dicrbxl_trns"/>
    <property type="match status" value="1"/>
</dbReference>
<evidence type="ECO:0000313" key="10">
    <source>
        <dbReference type="EMBL" id="XCI29101.1"/>
    </source>
</evidence>
<name>A0AAU8HUP7_9FIRM</name>
<dbReference type="EMBL" id="CP159485">
    <property type="protein sequence ID" value="XCI29101.1"/>
    <property type="molecule type" value="Genomic_DNA"/>
</dbReference>
<keyword evidence="5" id="KW-0997">Cell inner membrane</keyword>
<evidence type="ECO:0000256" key="9">
    <source>
        <dbReference type="SAM" id="Phobius"/>
    </source>
</evidence>
<feature type="transmembrane region" description="Helical" evidence="9">
    <location>
        <begin position="289"/>
        <end position="308"/>
    </location>
</feature>
<evidence type="ECO:0000256" key="8">
    <source>
        <dbReference type="ARBA" id="ARBA00023136"/>
    </source>
</evidence>
<feature type="transmembrane region" description="Helical" evidence="9">
    <location>
        <begin position="51"/>
        <end position="74"/>
    </location>
</feature>
<evidence type="ECO:0000256" key="5">
    <source>
        <dbReference type="ARBA" id="ARBA00022519"/>
    </source>
</evidence>
<dbReference type="InterPro" id="IPR004668">
    <property type="entry name" value="Anaer_Dcu_memb_transpt"/>
</dbReference>
<evidence type="ECO:0000256" key="4">
    <source>
        <dbReference type="ARBA" id="ARBA00022475"/>
    </source>
</evidence>
<accession>A0AAU8HUP7</accession>
<feature type="transmembrane region" description="Helical" evidence="9">
    <location>
        <begin position="6"/>
        <end position="39"/>
    </location>
</feature>
<feature type="transmembrane region" description="Helical" evidence="9">
    <location>
        <begin position="411"/>
        <end position="433"/>
    </location>
</feature>
<keyword evidence="7 9" id="KW-1133">Transmembrane helix</keyword>
<evidence type="ECO:0000256" key="7">
    <source>
        <dbReference type="ARBA" id="ARBA00022989"/>
    </source>
</evidence>
<sequence length="434" mass="45934">MIFLQFAVVLLAIFIGARLGGIGLGAMGGVGLAILTFGFNLEPTSPPIDVILMILAVVTAAATLQATGGMDYLVKVAEKLLRKNPKAITFMAPFATYCFTFFAGTGHVAYSLLPVISEVAHEQKVRPERPLSIAVIASQQAIVASPISAATVALLGILSPYGITLPQILMVTIPATLLGIMFSAFVINKKGAELEDDPVYQKKLQEGLKLSKSKSSNDSITKEAKLSVIFFLAAAVAIVVLGSFEQLRPSFGEDSVMSMPVTIQIVMLSVAALNLIVCKADAEKVASGSVFRAGCIAVVAILGIAWLGDTFFQANMDTIEPHIEGMVTTAPWIFAFALFVMSILLNSQAATTVALMPLGLALGISPVLLIAMFPAVNGYFFLPNYGPIIAAISFDKTGTTKIGKYVFNHSFMIPGLITIITSLALGFLFVGLFL</sequence>
<dbReference type="AlphaFoldDB" id="A0AAU8HUP7"/>
<evidence type="ECO:0000256" key="3">
    <source>
        <dbReference type="ARBA" id="ARBA00022448"/>
    </source>
</evidence>
<dbReference type="PANTHER" id="PTHR36106:SF1">
    <property type="entry name" value="ANAEROBIC C4-DICARBOXYLATE TRANSPORTER DCUB"/>
    <property type="match status" value="1"/>
</dbReference>